<comment type="subcellular location">
    <subcellularLocation>
        <location evidence="1">Cell outer membrane</location>
    </subcellularLocation>
</comment>
<dbReference type="InterPro" id="IPR050330">
    <property type="entry name" value="Bact_OuterMem_StrucFunc"/>
</dbReference>
<keyword evidence="2 4" id="KW-0472">Membrane</keyword>
<reference evidence="7 8" key="1">
    <citation type="journal article" date="2012" name="J. Bacteriol.">
        <title>Genome Sequence of the Halotolerant Bacterium Imtechella halotolerans K1T.</title>
        <authorList>
            <person name="Kumar S."/>
            <person name="Vikram S."/>
            <person name="Subramanian S."/>
            <person name="Raghava G.P."/>
            <person name="Pinnaka A.K."/>
        </authorList>
    </citation>
    <scope>NUCLEOTIDE SEQUENCE [LARGE SCALE GENOMIC DNA]</scope>
    <source>
        <strain evidence="7 8">K1</strain>
    </source>
</reference>
<dbReference type="OrthoDB" id="9809364at2"/>
<accession>I0W7P7</accession>
<evidence type="ECO:0000313" key="7">
    <source>
        <dbReference type="EMBL" id="EID72413.1"/>
    </source>
</evidence>
<evidence type="ECO:0000256" key="4">
    <source>
        <dbReference type="PROSITE-ProRule" id="PRU00473"/>
    </source>
</evidence>
<evidence type="ECO:0000256" key="3">
    <source>
        <dbReference type="ARBA" id="ARBA00023237"/>
    </source>
</evidence>
<dbReference type="Pfam" id="PF13620">
    <property type="entry name" value="CarboxypepD_reg"/>
    <property type="match status" value="1"/>
</dbReference>
<keyword evidence="8" id="KW-1185">Reference proteome</keyword>
<dbReference type="InterPro" id="IPR036737">
    <property type="entry name" value="OmpA-like_sf"/>
</dbReference>
<dbReference type="AlphaFoldDB" id="I0W7P7"/>
<dbReference type="PRINTS" id="PR01021">
    <property type="entry name" value="OMPADOMAIN"/>
</dbReference>
<dbReference type="InterPro" id="IPR011042">
    <property type="entry name" value="6-blade_b-propeller_TolB-like"/>
</dbReference>
<dbReference type="Gene3D" id="1.25.40.10">
    <property type="entry name" value="Tetratricopeptide repeat domain"/>
    <property type="match status" value="1"/>
</dbReference>
<protein>
    <submittedName>
        <fullName evidence="7">OmpA/MotB domain-containing protein</fullName>
    </submittedName>
</protein>
<proteinExistence type="predicted"/>
<dbReference type="PANTHER" id="PTHR30329:SF21">
    <property type="entry name" value="LIPOPROTEIN YIAD-RELATED"/>
    <property type="match status" value="1"/>
</dbReference>
<dbReference type="EMBL" id="AJJU01000037">
    <property type="protein sequence ID" value="EID72413.1"/>
    <property type="molecule type" value="Genomic_DNA"/>
</dbReference>
<feature type="signal peptide" evidence="5">
    <location>
        <begin position="1"/>
        <end position="21"/>
    </location>
</feature>
<dbReference type="SUPFAM" id="SSF103088">
    <property type="entry name" value="OmpA-like"/>
    <property type="match status" value="1"/>
</dbReference>
<dbReference type="Gene3D" id="2.60.40.1120">
    <property type="entry name" value="Carboxypeptidase-like, regulatory domain"/>
    <property type="match status" value="1"/>
</dbReference>
<keyword evidence="5" id="KW-0732">Signal</keyword>
<dbReference type="SUPFAM" id="SSF82171">
    <property type="entry name" value="DPP6 N-terminal domain-like"/>
    <property type="match status" value="1"/>
</dbReference>
<comment type="caution">
    <text evidence="7">The sequence shown here is derived from an EMBL/GenBank/DDBJ whole genome shotgun (WGS) entry which is preliminary data.</text>
</comment>
<dbReference type="PATRIC" id="fig|946077.3.peg.2615"/>
<dbReference type="Pfam" id="PF00691">
    <property type="entry name" value="OmpA"/>
    <property type="match status" value="1"/>
</dbReference>
<feature type="domain" description="OmpA-like" evidence="6">
    <location>
        <begin position="527"/>
        <end position="648"/>
    </location>
</feature>
<evidence type="ECO:0000313" key="8">
    <source>
        <dbReference type="Proteomes" id="UP000005938"/>
    </source>
</evidence>
<dbReference type="CDD" id="cd07185">
    <property type="entry name" value="OmpA_C-like"/>
    <property type="match status" value="1"/>
</dbReference>
<dbReference type="SUPFAM" id="SSF49478">
    <property type="entry name" value="Cna protein B-type domain"/>
    <property type="match status" value="1"/>
</dbReference>
<feature type="chain" id="PRO_5003635222" evidence="5">
    <location>
        <begin position="22"/>
        <end position="648"/>
    </location>
</feature>
<dbReference type="SUPFAM" id="SSF48452">
    <property type="entry name" value="TPR-like"/>
    <property type="match status" value="1"/>
</dbReference>
<organism evidence="7 8">
    <name type="scientific">Imtechella halotolerans K1</name>
    <dbReference type="NCBI Taxonomy" id="946077"/>
    <lineage>
        <taxon>Bacteria</taxon>
        <taxon>Pseudomonadati</taxon>
        <taxon>Bacteroidota</taxon>
        <taxon>Flavobacteriia</taxon>
        <taxon>Flavobacteriales</taxon>
        <taxon>Flavobacteriaceae</taxon>
        <taxon>Imtechella</taxon>
    </lineage>
</organism>
<dbReference type="PROSITE" id="PS51123">
    <property type="entry name" value="OMPA_2"/>
    <property type="match status" value="1"/>
</dbReference>
<dbReference type="RefSeq" id="WP_008241355.1">
    <property type="nucleotide sequence ID" value="NZ_AJJU01000037.1"/>
</dbReference>
<dbReference type="Proteomes" id="UP000005938">
    <property type="component" value="Unassembled WGS sequence"/>
</dbReference>
<evidence type="ECO:0000256" key="2">
    <source>
        <dbReference type="ARBA" id="ARBA00023136"/>
    </source>
</evidence>
<dbReference type="Gene3D" id="2.120.10.30">
    <property type="entry name" value="TolB, C-terminal domain"/>
    <property type="match status" value="1"/>
</dbReference>
<name>I0W7P7_9FLAO</name>
<dbReference type="GO" id="GO:0009279">
    <property type="term" value="C:cell outer membrane"/>
    <property type="evidence" value="ECO:0007669"/>
    <property type="project" value="UniProtKB-SubCell"/>
</dbReference>
<evidence type="ECO:0000259" key="6">
    <source>
        <dbReference type="PROSITE" id="PS51123"/>
    </source>
</evidence>
<dbReference type="STRING" id="946077.W5A_12936"/>
<evidence type="ECO:0000256" key="5">
    <source>
        <dbReference type="SAM" id="SignalP"/>
    </source>
</evidence>
<dbReference type="InterPro" id="IPR011659">
    <property type="entry name" value="WD40"/>
</dbReference>
<dbReference type="InterPro" id="IPR011990">
    <property type="entry name" value="TPR-like_helical_dom_sf"/>
</dbReference>
<dbReference type="eggNOG" id="COG2885">
    <property type="taxonomic scope" value="Bacteria"/>
</dbReference>
<dbReference type="InterPro" id="IPR006665">
    <property type="entry name" value="OmpA-like"/>
</dbReference>
<dbReference type="Gene3D" id="3.30.1330.60">
    <property type="entry name" value="OmpA-like domain"/>
    <property type="match status" value="1"/>
</dbReference>
<dbReference type="PROSITE" id="PS51257">
    <property type="entry name" value="PROKAR_LIPOPROTEIN"/>
    <property type="match status" value="1"/>
</dbReference>
<dbReference type="InterPro" id="IPR006664">
    <property type="entry name" value="OMP_bac"/>
</dbReference>
<gene>
    <name evidence="7" type="ORF">W5A_12936</name>
</gene>
<dbReference type="Pfam" id="PF07676">
    <property type="entry name" value="PD40"/>
    <property type="match status" value="2"/>
</dbReference>
<sequence length="648" mass="74154">MKKSIIFYIICAVFACNSVFAQRVNLTKAAEAYEQFAYVDAIETYERIAAKGFRSQEMLQQLANAYYFRADYQNAARWYKELFNLNAQQAPAYFYRYAQSLKALENYPEADKMMSEFTVLSQKERRAQLSKERKDYLTEITRNSGSYEVKPLSINSPYSDYGAVFYKNRIVFTSARDTGGLSKRKDHWTGESFTNLYEAEITNMGEAINPVRFSANLSSKFHESTPTFTKDGSTIYFTRNNFHNHKRKTNKQQTTLLKIYRASYLNGEWTNIEELPFTSDEYSTAHPILTPSEDFLYFVSDMPGSIGKSDLYRVAINKDGSFGKPENLGDYINTEGKESFPFISQDNVLFFASDGYPGLGGLDMYASKINEDGSFSVPQNLSTPLNSPMDDFSFIMNPTTKHGYVSSNRSNGIGGDDIYLVHELRPLQFSCNQLISGIITDKETGKPMDGVKVSLLDNQFKVLKTVITQNDGNYLFEDLNCGDIYYVRAEKESYEIKEIPVTLPQENGTSNVPIKLDKKRIPVKVGDDLAKIFNIEMIYFDFNKYDIRPDAALDLSKIVDMMKEYPNMQVSIRTHTDSRGSKKYNERLSDNRAKSIMKWMTQQGIEAKRLIAKGYGESQLINKCADTVECTEEEHQLNRRSEFLIIQL</sequence>
<evidence type="ECO:0000256" key="1">
    <source>
        <dbReference type="ARBA" id="ARBA00004442"/>
    </source>
</evidence>
<dbReference type="PANTHER" id="PTHR30329">
    <property type="entry name" value="STATOR ELEMENT OF FLAGELLAR MOTOR COMPLEX"/>
    <property type="match status" value="1"/>
</dbReference>
<keyword evidence="3" id="KW-0998">Cell outer membrane</keyword>